<evidence type="ECO:0000313" key="2">
    <source>
        <dbReference type="Proteomes" id="UP000267464"/>
    </source>
</evidence>
<organism evidence="1 2">
    <name type="scientific">Piscinibacter terrae</name>
    <dbReference type="NCBI Taxonomy" id="2496871"/>
    <lineage>
        <taxon>Bacteria</taxon>
        <taxon>Pseudomonadati</taxon>
        <taxon>Pseudomonadota</taxon>
        <taxon>Betaproteobacteria</taxon>
        <taxon>Burkholderiales</taxon>
        <taxon>Sphaerotilaceae</taxon>
        <taxon>Piscinibacter</taxon>
    </lineage>
</organism>
<reference evidence="1 2" key="2">
    <citation type="submission" date="2018-12" db="EMBL/GenBank/DDBJ databases">
        <title>Rhizobacter gummiphilus sp. nov., a rubber-degrading bacterium isolated from the soil of a botanical garden in Japan.</title>
        <authorList>
            <person name="Shunsuke S.S."/>
        </authorList>
    </citation>
    <scope>NUCLEOTIDE SEQUENCE [LARGE SCALE GENOMIC DNA]</scope>
    <source>
        <strain evidence="1 2">S-16</strain>
    </source>
</reference>
<reference evidence="1 2" key="1">
    <citation type="submission" date="2018-08" db="EMBL/GenBank/DDBJ databases">
        <authorList>
            <person name="Khan S.A."/>
            <person name="Jeon C.O."/>
            <person name="Chun B.H."/>
            <person name="Jeong S.E."/>
        </authorList>
    </citation>
    <scope>NUCLEOTIDE SEQUENCE [LARGE SCALE GENOMIC DNA]</scope>
    <source>
        <strain evidence="1 2">S-16</strain>
    </source>
</reference>
<comment type="caution">
    <text evidence="1">The sequence shown here is derived from an EMBL/GenBank/DDBJ whole genome shotgun (WGS) entry which is preliminary data.</text>
</comment>
<evidence type="ECO:0000313" key="1">
    <source>
        <dbReference type="EMBL" id="RQP25537.1"/>
    </source>
</evidence>
<dbReference type="RefSeq" id="WP_124538189.1">
    <property type="nucleotide sequence ID" value="NZ_QUSW01000001.1"/>
</dbReference>
<dbReference type="EMBL" id="QUSW01000001">
    <property type="protein sequence ID" value="RQP25537.1"/>
    <property type="molecule type" value="Genomic_DNA"/>
</dbReference>
<keyword evidence="2" id="KW-1185">Reference proteome</keyword>
<accession>A0A3N7HT97</accession>
<protein>
    <submittedName>
        <fullName evidence="1">Uncharacterized protein</fullName>
    </submittedName>
</protein>
<sequence>MADASSELERMLELWKAIHGGCWPGPPPDRKLNALVNEVVSGFALLNMAHAFNDAAVAKQVQSIAVESLNKSLPAVQHAIAR</sequence>
<dbReference type="AlphaFoldDB" id="A0A3N7HT97"/>
<gene>
    <name evidence="1" type="ORF">DZC73_00165</name>
</gene>
<dbReference type="Proteomes" id="UP000267464">
    <property type="component" value="Unassembled WGS sequence"/>
</dbReference>
<name>A0A3N7HT97_9BURK</name>
<proteinExistence type="predicted"/>